<dbReference type="PANTHER" id="PTHR12684">
    <property type="entry name" value="PUTATIVE PHOSPHOTRANSFERASE"/>
    <property type="match status" value="1"/>
</dbReference>
<dbReference type="EMBL" id="JAGSYN010000122">
    <property type="protein sequence ID" value="KAG7663690.1"/>
    <property type="molecule type" value="Genomic_DNA"/>
</dbReference>
<dbReference type="PANTHER" id="PTHR12684:SF2">
    <property type="entry name" value="TRNA 2'-PHOSPHOTRANSFERASE 1"/>
    <property type="match status" value="1"/>
</dbReference>
<dbReference type="InterPro" id="IPR002745">
    <property type="entry name" value="Ptrans_KptA/Tpt1"/>
</dbReference>
<gene>
    <name evidence="1" type="ORF">J8A68_002776</name>
</gene>
<evidence type="ECO:0000313" key="1">
    <source>
        <dbReference type="EMBL" id="KAG7663690.1"/>
    </source>
</evidence>
<keyword evidence="2" id="KW-1185">Reference proteome</keyword>
<dbReference type="GeneID" id="73469577"/>
<dbReference type="OrthoDB" id="419694at2759"/>
<evidence type="ECO:0000313" key="2">
    <source>
        <dbReference type="Proteomes" id="UP000694255"/>
    </source>
</evidence>
<proteinExistence type="predicted"/>
<dbReference type="RefSeq" id="XP_049263922.1">
    <property type="nucleotide sequence ID" value="XM_049406562.1"/>
</dbReference>
<name>A0A8J5QNM0_9ASCO</name>
<dbReference type="Pfam" id="PF01885">
    <property type="entry name" value="PTS_2-RNA"/>
    <property type="match status" value="1"/>
</dbReference>
<dbReference type="GO" id="GO:0000215">
    <property type="term" value="F:tRNA 2'-phosphotransferase activity"/>
    <property type="evidence" value="ECO:0007669"/>
    <property type="project" value="TreeGrafter"/>
</dbReference>
<reference evidence="1 2" key="1">
    <citation type="journal article" date="2021" name="DNA Res.">
        <title>Genome analysis of Candida subhashii reveals its hybrid nature and dual mitochondrial genome conformations.</title>
        <authorList>
            <person name="Mixao V."/>
            <person name="Hegedusova E."/>
            <person name="Saus E."/>
            <person name="Pryszcz L.P."/>
            <person name="Cillingova A."/>
            <person name="Nosek J."/>
            <person name="Gabaldon T."/>
        </authorList>
    </citation>
    <scope>NUCLEOTIDE SEQUENCE [LARGE SCALE GENOMIC DNA]</scope>
    <source>
        <strain evidence="1 2">CBS 10753</strain>
    </source>
</reference>
<dbReference type="FunFam" id="1.10.10.970:FF:000002">
    <property type="entry name" value="Tpt1p"/>
    <property type="match status" value="1"/>
</dbReference>
<dbReference type="GO" id="GO:0006388">
    <property type="term" value="P:tRNA splicing, via endonucleolytic cleavage and ligation"/>
    <property type="evidence" value="ECO:0007669"/>
    <property type="project" value="TreeGrafter"/>
</dbReference>
<dbReference type="AlphaFoldDB" id="A0A8J5QNM0"/>
<accession>A0A8J5QNM0</accession>
<protein>
    <submittedName>
        <fullName evidence="1">TPT1</fullName>
    </submittedName>
</protein>
<dbReference type="Proteomes" id="UP000694255">
    <property type="component" value="Unassembled WGS sequence"/>
</dbReference>
<comment type="caution">
    <text evidence="1">The sequence shown here is derived from an EMBL/GenBank/DDBJ whole genome shotgun (WGS) entry which is preliminary data.</text>
</comment>
<sequence>MTLEMSAPNPARRDVIISKALSYLLRHGALKEKLSINELGYVKINDLLSHPRLKSSQVTRQDIERIVANNDKKRFTISNDNQFICANQGHSIPQINNDNLIPLNFEDLKNFEIYHGTFKNKLSIIKQSGGLSRMNRNHIHFTCKEYNTISGIKKHSNVLVYIDIGKCMEHGIKFYKSLNKVILTCGNEDGMIPWEFITKVVETNGHEINMDEI</sequence>
<organism evidence="1 2">
    <name type="scientific">[Candida] subhashii</name>
    <dbReference type="NCBI Taxonomy" id="561895"/>
    <lineage>
        <taxon>Eukaryota</taxon>
        <taxon>Fungi</taxon>
        <taxon>Dikarya</taxon>
        <taxon>Ascomycota</taxon>
        <taxon>Saccharomycotina</taxon>
        <taxon>Pichiomycetes</taxon>
        <taxon>Debaryomycetaceae</taxon>
        <taxon>Spathaspora</taxon>
    </lineage>
</organism>